<dbReference type="GO" id="GO:0000139">
    <property type="term" value="C:Golgi membrane"/>
    <property type="evidence" value="ECO:0007669"/>
    <property type="project" value="UniProtKB-SubCell"/>
</dbReference>
<keyword evidence="3 8" id="KW-0812">Transmembrane</keyword>
<evidence type="ECO:0000256" key="5">
    <source>
        <dbReference type="ARBA" id="ARBA00023034"/>
    </source>
</evidence>
<dbReference type="PANTHER" id="PTHR16133">
    <property type="entry name" value="SOLUTE CARRIER FAMILY 39 ZINC TRANSPORTER , MEMBER 9-RELATED"/>
    <property type="match status" value="1"/>
</dbReference>
<dbReference type="Proteomes" id="UP000054383">
    <property type="component" value="Unassembled WGS sequence"/>
</dbReference>
<feature type="compositionally biased region" description="Basic and acidic residues" evidence="7">
    <location>
        <begin position="361"/>
        <end position="370"/>
    </location>
</feature>
<feature type="transmembrane region" description="Helical" evidence="8">
    <location>
        <begin position="322"/>
        <end position="340"/>
    </location>
</feature>
<feature type="region of interest" description="Disordered" evidence="7">
    <location>
        <begin position="197"/>
        <end position="216"/>
    </location>
</feature>
<feature type="transmembrane region" description="Helical" evidence="8">
    <location>
        <begin position="251"/>
        <end position="275"/>
    </location>
</feature>
<dbReference type="STRING" id="28573.A0A0U1M0A7"/>
<feature type="transmembrane region" description="Helical" evidence="8">
    <location>
        <begin position="287"/>
        <end position="310"/>
    </location>
</feature>
<evidence type="ECO:0000256" key="8">
    <source>
        <dbReference type="SAM" id="Phobius"/>
    </source>
</evidence>
<dbReference type="OrthoDB" id="19859at2759"/>
<gene>
    <name evidence="9" type="ORF">PISL3812_06004</name>
</gene>
<sequence>MEGLFTLLVLSVVMAITSFVVGALPLTFTLSPSQLRFISSLGMGVLVGTALVIIIPEGVETLYSSQNKTHSSVQSRALEVRWSHQSAPGLLPRDGPGILNLPGPVIPDVASPGDFAPTTPEKSERRSAADEDSSAENEQGKHHDEDEAGALHAWIGISLVSGFILMYLIDRLPAYITPPKPRRLPYHISLDNLGASGLRRSSSPSRGEGLLENDGRGLSSNNHSLAMTTGLVIHAAADGIALGASGSNSSLSFIIFLALLVHKAPAAFGLTSVLLKHGLSSRAARGHLLVFSLAAPVGAILTFLAVQTLGSGIRADESSHRWRTGVLLLFSAGTFLYVAMHTMQENAPQPSRDSHSNGYVDSRESPKHKESVKDLAVSVAGMILPLFLQIGHAH</sequence>
<evidence type="ECO:0008006" key="11">
    <source>
        <dbReference type="Google" id="ProtNLM"/>
    </source>
</evidence>
<protein>
    <recommendedName>
        <fullName evidence="11">Zinc transporter ZIP9</fullName>
    </recommendedName>
</protein>
<evidence type="ECO:0000256" key="6">
    <source>
        <dbReference type="ARBA" id="ARBA00023136"/>
    </source>
</evidence>
<feature type="transmembrane region" description="Helical" evidence="8">
    <location>
        <begin position="151"/>
        <end position="169"/>
    </location>
</feature>
<dbReference type="EMBL" id="CVMT01000005">
    <property type="protein sequence ID" value="CRG88969.1"/>
    <property type="molecule type" value="Genomic_DNA"/>
</dbReference>
<proteinExistence type="predicted"/>
<comment type="subcellular location">
    <subcellularLocation>
        <location evidence="1">Endomembrane system</location>
        <topology evidence="1">Multi-pass membrane protein</topology>
    </subcellularLocation>
    <subcellularLocation>
        <location evidence="2">Golgi apparatus membrane</location>
    </subcellularLocation>
</comment>
<name>A0A0U1M0A7_TALIS</name>
<evidence type="ECO:0000256" key="7">
    <source>
        <dbReference type="SAM" id="MobiDB-lite"/>
    </source>
</evidence>
<dbReference type="Pfam" id="PF02535">
    <property type="entry name" value="Zip"/>
    <property type="match status" value="1"/>
</dbReference>
<evidence type="ECO:0000256" key="2">
    <source>
        <dbReference type="ARBA" id="ARBA00004394"/>
    </source>
</evidence>
<dbReference type="InterPro" id="IPR003689">
    <property type="entry name" value="ZIP"/>
</dbReference>
<evidence type="ECO:0000313" key="10">
    <source>
        <dbReference type="Proteomes" id="UP000054383"/>
    </source>
</evidence>
<keyword evidence="6 8" id="KW-0472">Membrane</keyword>
<evidence type="ECO:0000256" key="3">
    <source>
        <dbReference type="ARBA" id="ARBA00022692"/>
    </source>
</evidence>
<keyword evidence="5" id="KW-0333">Golgi apparatus</keyword>
<dbReference type="OMA" id="DDFPSIC"/>
<feature type="compositionally biased region" description="Polar residues" evidence="7">
    <location>
        <begin position="346"/>
        <end position="359"/>
    </location>
</feature>
<dbReference type="GO" id="GO:0006829">
    <property type="term" value="P:zinc ion transport"/>
    <property type="evidence" value="ECO:0007669"/>
    <property type="project" value="InterPro"/>
</dbReference>
<accession>A0A0U1M0A7</accession>
<reference evidence="9 10" key="1">
    <citation type="submission" date="2015-04" db="EMBL/GenBank/DDBJ databases">
        <authorList>
            <person name="Syromyatnikov M.Y."/>
            <person name="Popov V.N."/>
        </authorList>
    </citation>
    <scope>NUCLEOTIDE SEQUENCE [LARGE SCALE GENOMIC DNA]</scope>
    <source>
        <strain evidence="9">WF-38-12</strain>
    </source>
</reference>
<evidence type="ECO:0000313" key="9">
    <source>
        <dbReference type="EMBL" id="CRG88969.1"/>
    </source>
</evidence>
<keyword evidence="4 8" id="KW-1133">Transmembrane helix</keyword>
<dbReference type="PANTHER" id="PTHR16133:SF0">
    <property type="entry name" value="ZINC_IRON REGULATED TRANSPORTER-RELATED PROTEIN 102B, ISOFORM E"/>
    <property type="match status" value="1"/>
</dbReference>
<feature type="compositionally biased region" description="Low complexity" evidence="7">
    <location>
        <begin position="197"/>
        <end position="210"/>
    </location>
</feature>
<dbReference type="AlphaFoldDB" id="A0A0U1M0A7"/>
<feature type="region of interest" description="Disordered" evidence="7">
    <location>
        <begin position="109"/>
        <end position="145"/>
    </location>
</feature>
<dbReference type="GO" id="GO:0046873">
    <property type="term" value="F:metal ion transmembrane transporter activity"/>
    <property type="evidence" value="ECO:0007669"/>
    <property type="project" value="InterPro"/>
</dbReference>
<feature type="transmembrane region" description="Helical" evidence="8">
    <location>
        <begin position="35"/>
        <end position="55"/>
    </location>
</feature>
<feature type="transmembrane region" description="Helical" evidence="8">
    <location>
        <begin position="6"/>
        <end position="28"/>
    </location>
</feature>
<evidence type="ECO:0000256" key="1">
    <source>
        <dbReference type="ARBA" id="ARBA00004127"/>
    </source>
</evidence>
<organism evidence="9 10">
    <name type="scientific">Talaromyces islandicus</name>
    <name type="common">Penicillium islandicum</name>
    <dbReference type="NCBI Taxonomy" id="28573"/>
    <lineage>
        <taxon>Eukaryota</taxon>
        <taxon>Fungi</taxon>
        <taxon>Dikarya</taxon>
        <taxon>Ascomycota</taxon>
        <taxon>Pezizomycotina</taxon>
        <taxon>Eurotiomycetes</taxon>
        <taxon>Eurotiomycetidae</taxon>
        <taxon>Eurotiales</taxon>
        <taxon>Trichocomaceae</taxon>
        <taxon>Talaromyces</taxon>
        <taxon>Talaromyces sect. Islandici</taxon>
    </lineage>
</organism>
<keyword evidence="10" id="KW-1185">Reference proteome</keyword>
<dbReference type="InterPro" id="IPR045891">
    <property type="entry name" value="ZIP9"/>
</dbReference>
<feature type="region of interest" description="Disordered" evidence="7">
    <location>
        <begin position="346"/>
        <end position="370"/>
    </location>
</feature>
<evidence type="ECO:0000256" key="4">
    <source>
        <dbReference type="ARBA" id="ARBA00022989"/>
    </source>
</evidence>